<dbReference type="AlphaFoldDB" id="A0A1X4XUW3"/>
<organism evidence="1 2">
    <name type="scientific">Desulfurella amilsii</name>
    <dbReference type="NCBI Taxonomy" id="1562698"/>
    <lineage>
        <taxon>Bacteria</taxon>
        <taxon>Pseudomonadati</taxon>
        <taxon>Campylobacterota</taxon>
        <taxon>Desulfurellia</taxon>
        <taxon>Desulfurellales</taxon>
        <taxon>Desulfurellaceae</taxon>
        <taxon>Desulfurella</taxon>
    </lineage>
</organism>
<reference evidence="1 2" key="1">
    <citation type="journal article" date="2017" name="Front. Microbiol.">
        <title>Genome Sequence of Desulfurella amilsii Strain TR1 and Comparative Genomics of Desulfurellaceae Family.</title>
        <authorList>
            <person name="Florentino A.P."/>
            <person name="Stams A.J."/>
            <person name="Sanchez-Andrea I."/>
        </authorList>
    </citation>
    <scope>NUCLEOTIDE SEQUENCE [LARGE SCALE GENOMIC DNA]</scope>
    <source>
        <strain evidence="1 2">TR1</strain>
    </source>
</reference>
<keyword evidence="2" id="KW-1185">Reference proteome</keyword>
<dbReference type="EMBL" id="MDSU01000018">
    <property type="protein sequence ID" value="OSS41321.1"/>
    <property type="molecule type" value="Genomic_DNA"/>
</dbReference>
<evidence type="ECO:0000313" key="2">
    <source>
        <dbReference type="Proteomes" id="UP000194141"/>
    </source>
</evidence>
<proteinExistence type="predicted"/>
<dbReference type="Proteomes" id="UP000194141">
    <property type="component" value="Unassembled WGS sequence"/>
</dbReference>
<accession>A0A1X4XUW3</accession>
<gene>
    <name evidence="1" type="ORF">DESAMIL20_874</name>
</gene>
<sequence length="48" mass="5438">MSCCKEYAFSQYKKGQLLVYAKDLTKPKMSSAILKCTKMQSKNTPLMA</sequence>
<comment type="caution">
    <text evidence="1">The sequence shown here is derived from an EMBL/GenBank/DDBJ whole genome shotgun (WGS) entry which is preliminary data.</text>
</comment>
<name>A0A1X4XUW3_9BACT</name>
<protein>
    <submittedName>
        <fullName evidence="1">Uncharacterized protein</fullName>
    </submittedName>
</protein>
<evidence type="ECO:0000313" key="1">
    <source>
        <dbReference type="EMBL" id="OSS41321.1"/>
    </source>
</evidence>